<dbReference type="Gene3D" id="3.40.50.2300">
    <property type="match status" value="2"/>
</dbReference>
<comment type="caution">
    <text evidence="5">The sequence shown here is derived from an EMBL/GenBank/DDBJ whole genome shotgun (WGS) entry which is preliminary data.</text>
</comment>
<evidence type="ECO:0000256" key="1">
    <source>
        <dbReference type="ARBA" id="ARBA00010062"/>
    </source>
</evidence>
<keyword evidence="6" id="KW-1185">Reference proteome</keyword>
<evidence type="ECO:0000313" key="6">
    <source>
        <dbReference type="Proteomes" id="UP000642748"/>
    </source>
</evidence>
<dbReference type="PROSITE" id="PS51257">
    <property type="entry name" value="PROKAR_LIPOPROTEIN"/>
    <property type="match status" value="1"/>
</dbReference>
<dbReference type="EMBL" id="BONZ01000062">
    <property type="protein sequence ID" value="GIH18103.1"/>
    <property type="molecule type" value="Genomic_DNA"/>
</dbReference>
<sequence length="389" mass="40157">MRQGLVRALGGVAVLAVIAGSAACNSTKDTNSSSSGGKNCGYELAYFGALTGSSANLGVNIEQGAALAVEQYNTKNGKNCIVLKTFDSQGSEQVAPGVARQLVADTKIIGIIGPPFSGESQAADPTFDQAGIPMITPSATRPSLSTSNWKTFHRAVANDNAQGPAAANYIKSVLKAQKVFVADDQSAYGSGLANIVKSTLGPLVVGSDHTQGDGQQTDFSPTVTKIVSSGATAFFYGGYYQNAGLLRKQLTAQGWKGVEVAGDGVNDPGFSKAAGNAAAAGSIVTCPCAPASQAKGSFVADYKARWNQDAGTYSDVAFDAANFFLQGISAGNTTTTKLNNYINTNSYTGIANTYKFTSTGELDPSLLKVWAFKFQPDGTVAPDQEAPKS</sequence>
<feature type="signal peptide" evidence="3">
    <location>
        <begin position="1"/>
        <end position="23"/>
    </location>
</feature>
<dbReference type="InterPro" id="IPR028081">
    <property type="entry name" value="Leu-bd"/>
</dbReference>
<protein>
    <submittedName>
        <fullName evidence="5">Branched chain amino acid ABC transporter substrate-binding protein</fullName>
    </submittedName>
</protein>
<dbReference type="AlphaFoldDB" id="A0A8J3VU03"/>
<organism evidence="5 6">
    <name type="scientific">Rugosimonospora africana</name>
    <dbReference type="NCBI Taxonomy" id="556532"/>
    <lineage>
        <taxon>Bacteria</taxon>
        <taxon>Bacillati</taxon>
        <taxon>Actinomycetota</taxon>
        <taxon>Actinomycetes</taxon>
        <taxon>Micromonosporales</taxon>
        <taxon>Micromonosporaceae</taxon>
        <taxon>Rugosimonospora</taxon>
    </lineage>
</organism>
<evidence type="ECO:0000259" key="4">
    <source>
        <dbReference type="Pfam" id="PF13458"/>
    </source>
</evidence>
<dbReference type="PANTHER" id="PTHR47151:SF2">
    <property type="entry name" value="AMINO ACID BINDING PROTEIN"/>
    <property type="match status" value="1"/>
</dbReference>
<keyword evidence="2 3" id="KW-0732">Signal</keyword>
<evidence type="ECO:0000256" key="3">
    <source>
        <dbReference type="SAM" id="SignalP"/>
    </source>
</evidence>
<dbReference type="CDD" id="cd06342">
    <property type="entry name" value="PBP1_ABC_LIVBP-like"/>
    <property type="match status" value="1"/>
</dbReference>
<evidence type="ECO:0000256" key="2">
    <source>
        <dbReference type="ARBA" id="ARBA00022729"/>
    </source>
</evidence>
<evidence type="ECO:0000313" key="5">
    <source>
        <dbReference type="EMBL" id="GIH18103.1"/>
    </source>
</evidence>
<dbReference type="SUPFAM" id="SSF53822">
    <property type="entry name" value="Periplasmic binding protein-like I"/>
    <property type="match status" value="1"/>
</dbReference>
<name>A0A8J3VU03_9ACTN</name>
<feature type="chain" id="PRO_5039563636" evidence="3">
    <location>
        <begin position="24"/>
        <end position="389"/>
    </location>
</feature>
<accession>A0A8J3VU03</accession>
<reference evidence="5" key="1">
    <citation type="submission" date="2021-01" db="EMBL/GenBank/DDBJ databases">
        <title>Whole genome shotgun sequence of Rugosimonospora africana NBRC 104875.</title>
        <authorList>
            <person name="Komaki H."/>
            <person name="Tamura T."/>
        </authorList>
    </citation>
    <scope>NUCLEOTIDE SEQUENCE</scope>
    <source>
        <strain evidence="5">NBRC 104875</strain>
    </source>
</reference>
<dbReference type="InterPro" id="IPR028082">
    <property type="entry name" value="Peripla_BP_I"/>
</dbReference>
<dbReference type="PANTHER" id="PTHR47151">
    <property type="entry name" value="LEU/ILE/VAL-BINDING ABC TRANSPORTER SUBUNIT"/>
    <property type="match status" value="1"/>
</dbReference>
<dbReference type="Proteomes" id="UP000642748">
    <property type="component" value="Unassembled WGS sequence"/>
</dbReference>
<dbReference type="RefSeq" id="WP_203921636.1">
    <property type="nucleotide sequence ID" value="NZ_BONZ01000062.1"/>
</dbReference>
<proteinExistence type="inferred from homology"/>
<feature type="domain" description="Leucine-binding protein" evidence="4">
    <location>
        <begin position="45"/>
        <end position="357"/>
    </location>
</feature>
<comment type="similarity">
    <text evidence="1">Belongs to the leucine-binding protein family.</text>
</comment>
<dbReference type="Pfam" id="PF13458">
    <property type="entry name" value="Peripla_BP_6"/>
    <property type="match status" value="1"/>
</dbReference>
<gene>
    <name evidence="5" type="ORF">Raf01_62750</name>
</gene>